<protein>
    <submittedName>
        <fullName evidence="2">Putative membrane protein YeaQ/YmgE (Transglycosylase-associated protein family)</fullName>
    </submittedName>
</protein>
<dbReference type="AlphaFoldDB" id="A0A7W9A1G9"/>
<comment type="caution">
    <text evidence="2">The sequence shown here is derived from an EMBL/GenBank/DDBJ whole genome shotgun (WGS) entry which is preliminary data.</text>
</comment>
<keyword evidence="1" id="KW-1133">Transmembrane helix</keyword>
<sequence>MGNLDIAVAVILTAALAFGFDAVTGRRGLAAPLLVAFTGALCGGFLAVRVFGVATMDQWPWVIWSVVGAALALGAHFLFRNTR</sequence>
<organism evidence="2 3">
    <name type="scientific">Brevundimonas halotolerans</name>
    <dbReference type="NCBI Taxonomy" id="69670"/>
    <lineage>
        <taxon>Bacteria</taxon>
        <taxon>Pseudomonadati</taxon>
        <taxon>Pseudomonadota</taxon>
        <taxon>Alphaproteobacteria</taxon>
        <taxon>Caulobacterales</taxon>
        <taxon>Caulobacteraceae</taxon>
        <taxon>Brevundimonas</taxon>
    </lineage>
</organism>
<keyword evidence="1" id="KW-0472">Membrane</keyword>
<keyword evidence="1" id="KW-0812">Transmembrane</keyword>
<evidence type="ECO:0000313" key="2">
    <source>
        <dbReference type="EMBL" id="MBB5659492.1"/>
    </source>
</evidence>
<dbReference type="EMBL" id="JACIJB010000001">
    <property type="protein sequence ID" value="MBB5659492.1"/>
    <property type="molecule type" value="Genomic_DNA"/>
</dbReference>
<feature type="transmembrane region" description="Helical" evidence="1">
    <location>
        <begin position="30"/>
        <end position="52"/>
    </location>
</feature>
<reference evidence="2 3" key="1">
    <citation type="submission" date="2020-08" db="EMBL/GenBank/DDBJ databases">
        <title>Genomic Encyclopedia of Type Strains, Phase IV (KMG-IV): sequencing the most valuable type-strain genomes for metagenomic binning, comparative biology and taxonomic classification.</title>
        <authorList>
            <person name="Goeker M."/>
        </authorList>
    </citation>
    <scope>NUCLEOTIDE SEQUENCE [LARGE SCALE GENOMIC DNA]</scope>
    <source>
        <strain evidence="2 3">DSM 24448</strain>
    </source>
</reference>
<dbReference type="RefSeq" id="WP_123286493.1">
    <property type="nucleotide sequence ID" value="NZ_JACIJB010000001.1"/>
</dbReference>
<accession>A0A7W9A1G9</accession>
<feature type="transmembrane region" description="Helical" evidence="1">
    <location>
        <begin position="6"/>
        <end position="23"/>
    </location>
</feature>
<gene>
    <name evidence="2" type="ORF">FHS65_000210</name>
</gene>
<dbReference type="OrthoDB" id="7206476at2"/>
<dbReference type="Proteomes" id="UP000548978">
    <property type="component" value="Unassembled WGS sequence"/>
</dbReference>
<proteinExistence type="predicted"/>
<evidence type="ECO:0000256" key="1">
    <source>
        <dbReference type="SAM" id="Phobius"/>
    </source>
</evidence>
<keyword evidence="3" id="KW-1185">Reference proteome</keyword>
<name>A0A7W9A1G9_9CAUL</name>
<evidence type="ECO:0000313" key="3">
    <source>
        <dbReference type="Proteomes" id="UP000548978"/>
    </source>
</evidence>
<feature type="transmembrane region" description="Helical" evidence="1">
    <location>
        <begin position="58"/>
        <end position="79"/>
    </location>
</feature>